<dbReference type="EMBL" id="JACHFJ010000001">
    <property type="protein sequence ID" value="MBB5371969.1"/>
    <property type="molecule type" value="Genomic_DNA"/>
</dbReference>
<evidence type="ECO:0000256" key="3">
    <source>
        <dbReference type="ARBA" id="ARBA00022605"/>
    </source>
</evidence>
<dbReference type="CDD" id="cd02232">
    <property type="entry name" value="cupin_ARD"/>
    <property type="match status" value="1"/>
</dbReference>
<feature type="binding site" evidence="9">
    <location>
        <position position="97"/>
    </location>
    <ligand>
        <name>Ni(2+)</name>
        <dbReference type="ChEBI" id="CHEBI:49786"/>
    </ligand>
</feature>
<evidence type="ECO:0000313" key="11">
    <source>
        <dbReference type="Proteomes" id="UP000553706"/>
    </source>
</evidence>
<dbReference type="SUPFAM" id="SSF51182">
    <property type="entry name" value="RmlC-like cupins"/>
    <property type="match status" value="1"/>
</dbReference>
<dbReference type="AlphaFoldDB" id="A0A840VI44"/>
<comment type="similarity">
    <text evidence="9">Belongs to the acireductone dioxygenase (ARD) family.</text>
</comment>
<dbReference type="Pfam" id="PF03079">
    <property type="entry name" value="ARD"/>
    <property type="match status" value="1"/>
</dbReference>
<keyword evidence="7 9" id="KW-0408">Iron</keyword>
<dbReference type="InterPro" id="IPR014710">
    <property type="entry name" value="RmlC-like_jellyroll"/>
</dbReference>
<comment type="cofactor">
    <cofactor evidence="9">
        <name>Ni(2+)</name>
        <dbReference type="ChEBI" id="CHEBI:49786"/>
    </cofactor>
    <text evidence="9">Binds 1 nickel ion per monomer.</text>
</comment>
<feature type="binding site" evidence="9">
    <location>
        <position position="141"/>
    </location>
    <ligand>
        <name>Ni(2+)</name>
        <dbReference type="ChEBI" id="CHEBI:49786"/>
    </ligand>
</feature>
<dbReference type="PANTHER" id="PTHR23418">
    <property type="entry name" value="ACIREDUCTONE DIOXYGENASE"/>
    <property type="match status" value="1"/>
</dbReference>
<dbReference type="EC" id="1.13.11.54" evidence="9"/>
<keyword evidence="3 9" id="KW-0028">Amino-acid biosynthesis</keyword>
<evidence type="ECO:0000256" key="7">
    <source>
        <dbReference type="ARBA" id="ARBA00023004"/>
    </source>
</evidence>
<comment type="cofactor">
    <cofactor evidence="9">
        <name>Fe(2+)</name>
        <dbReference type="ChEBI" id="CHEBI:29033"/>
    </cofactor>
    <text evidence="9">Binds 1 Fe(2+) cation per monomer.</text>
</comment>
<feature type="binding site" evidence="9">
    <location>
        <position position="141"/>
    </location>
    <ligand>
        <name>Fe(2+)</name>
        <dbReference type="ChEBI" id="CHEBI:29033"/>
    </ligand>
</feature>
<keyword evidence="2 9" id="KW-0533">Nickel</keyword>
<dbReference type="GO" id="GO:0005506">
    <property type="term" value="F:iron ion binding"/>
    <property type="evidence" value="ECO:0007669"/>
    <property type="project" value="UniProtKB-UniRule"/>
</dbReference>
<dbReference type="GO" id="GO:0019284">
    <property type="term" value="P:L-methionine salvage from S-adenosylmethionine"/>
    <property type="evidence" value="ECO:0007669"/>
    <property type="project" value="InterPro"/>
</dbReference>
<evidence type="ECO:0000256" key="4">
    <source>
        <dbReference type="ARBA" id="ARBA00022723"/>
    </source>
</evidence>
<keyword evidence="4 9" id="KW-0479">Metal-binding</keyword>
<keyword evidence="11" id="KW-1185">Reference proteome</keyword>
<feature type="binding site" evidence="9">
    <location>
        <position position="103"/>
    </location>
    <ligand>
        <name>Fe(2+)</name>
        <dbReference type="ChEBI" id="CHEBI:29033"/>
    </ligand>
</feature>
<evidence type="ECO:0000256" key="5">
    <source>
        <dbReference type="ARBA" id="ARBA00022964"/>
    </source>
</evidence>
<comment type="caution">
    <text evidence="10">The sequence shown here is derived from an EMBL/GenBank/DDBJ whole genome shotgun (WGS) entry which is preliminary data.</text>
</comment>
<feature type="binding site" evidence="9">
    <location>
        <position position="99"/>
    </location>
    <ligand>
        <name>Ni(2+)</name>
        <dbReference type="ChEBI" id="CHEBI:49786"/>
    </ligand>
</feature>
<comment type="catalytic activity">
    <reaction evidence="9">
        <text>1,2-dihydroxy-5-(methylsulfanyl)pent-1-en-3-one + O2 = 3-(methylsulfanyl)propanoate + CO + formate + 2 H(+)</text>
        <dbReference type="Rhea" id="RHEA:14161"/>
        <dbReference type="ChEBI" id="CHEBI:15378"/>
        <dbReference type="ChEBI" id="CHEBI:15379"/>
        <dbReference type="ChEBI" id="CHEBI:15740"/>
        <dbReference type="ChEBI" id="CHEBI:17245"/>
        <dbReference type="ChEBI" id="CHEBI:49016"/>
        <dbReference type="ChEBI" id="CHEBI:49252"/>
        <dbReference type="EC" id="1.13.11.53"/>
    </reaction>
</comment>
<sequence length="179" mass="19533">MSRLTVYKDDAPNAPIFDSEEPAAVAAELKPINVGFERWDSPVHLPADAPAEAILDAYRPYLDALMGATGAGSADVVKLTPEHPQAAALREKFLNEHTHTEPEIRFFVEGSGHFVLHENGKVYVALCEAGDLIHVPAGIKHWFDAGLKPSFTALRVFTDTSGWVAHFTGDQISKRFPTA</sequence>
<evidence type="ECO:0000313" key="10">
    <source>
        <dbReference type="EMBL" id="MBB5371969.1"/>
    </source>
</evidence>
<dbReference type="GO" id="GO:0010308">
    <property type="term" value="F:acireductone dioxygenase (Ni2+-requiring) activity"/>
    <property type="evidence" value="ECO:0007669"/>
    <property type="project" value="UniProtKB-UniRule"/>
</dbReference>
<dbReference type="InterPro" id="IPR011051">
    <property type="entry name" value="RmlC_Cupin_sf"/>
</dbReference>
<evidence type="ECO:0000256" key="6">
    <source>
        <dbReference type="ARBA" id="ARBA00023002"/>
    </source>
</evidence>
<comment type="subunit">
    <text evidence="9">Monomer.</text>
</comment>
<comment type="pathway">
    <text evidence="9">Amino-acid biosynthesis; L-methionine biosynthesis via salvage pathway; L-methionine from S-methyl-5-thio-alpha-D-ribose 1-phosphate: step 5/6.</text>
</comment>
<feature type="binding site" evidence="9">
    <location>
        <position position="99"/>
    </location>
    <ligand>
        <name>Fe(2+)</name>
        <dbReference type="ChEBI" id="CHEBI:29033"/>
    </ligand>
</feature>
<comment type="caution">
    <text evidence="9">Lacks conserved residue(s) required for the propagation of feature annotation.</text>
</comment>
<feature type="site" description="May play a role in metal incorporation in vivo" evidence="9">
    <location>
        <position position="96"/>
    </location>
</feature>
<dbReference type="InterPro" id="IPR004313">
    <property type="entry name" value="ARD"/>
</dbReference>
<comment type="catalytic activity">
    <reaction evidence="1 9">
        <text>1,2-dihydroxy-5-(methylsulfanyl)pent-1-en-3-one + O2 = 4-methylsulfanyl-2-oxobutanoate + formate + 2 H(+)</text>
        <dbReference type="Rhea" id="RHEA:24504"/>
        <dbReference type="ChEBI" id="CHEBI:15378"/>
        <dbReference type="ChEBI" id="CHEBI:15379"/>
        <dbReference type="ChEBI" id="CHEBI:15740"/>
        <dbReference type="ChEBI" id="CHEBI:16723"/>
        <dbReference type="ChEBI" id="CHEBI:49252"/>
        <dbReference type="EC" id="1.13.11.54"/>
    </reaction>
</comment>
<dbReference type="GO" id="GO:0016151">
    <property type="term" value="F:nickel cation binding"/>
    <property type="evidence" value="ECO:0007669"/>
    <property type="project" value="UniProtKB-UniRule"/>
</dbReference>
<evidence type="ECO:0000256" key="2">
    <source>
        <dbReference type="ARBA" id="ARBA00022596"/>
    </source>
</evidence>
<dbReference type="Proteomes" id="UP000553706">
    <property type="component" value="Unassembled WGS sequence"/>
</dbReference>
<keyword evidence="6 9" id="KW-0560">Oxidoreductase</keyword>
<proteinExistence type="inferred from homology"/>
<dbReference type="HAMAP" id="MF_01682">
    <property type="entry name" value="Salvage_MtnD"/>
    <property type="match status" value="1"/>
</dbReference>
<gene>
    <name evidence="9" type="primary">mtnD</name>
    <name evidence="10" type="ORF">HNP71_000193</name>
</gene>
<protein>
    <recommendedName>
        <fullName evidence="9">Acireductone dioxygenase</fullName>
    </recommendedName>
    <alternativeName>
        <fullName evidence="9">1,2-dihydroxy-3-keto-5-methylthiopentene dioxygenase</fullName>
        <shortName evidence="9">DHK-MTPene dioxygenase</shortName>
    </alternativeName>
    <alternativeName>
        <fullName evidence="9">Acireductone dioxygenase (Fe(2+)-requiring)</fullName>
        <shortName evidence="9">ARD'</shortName>
        <shortName evidence="9">Fe-ARD</shortName>
        <ecNumber evidence="9">1.13.11.54</ecNumber>
    </alternativeName>
    <alternativeName>
        <fullName evidence="9">Acireductone dioxygenase (Ni(2+)-requiring)</fullName>
        <shortName evidence="9">ARD</shortName>
        <shortName evidence="9">Ni-ARD</shortName>
        <ecNumber evidence="9">1.13.11.53</ecNumber>
    </alternativeName>
</protein>
<feature type="site" description="Important to generate the dianion" evidence="9">
    <location>
        <position position="105"/>
    </location>
</feature>
<keyword evidence="5 9" id="KW-0223">Dioxygenase</keyword>
<dbReference type="GO" id="GO:0010309">
    <property type="term" value="F:acireductone dioxygenase [iron(II)-requiring] activity"/>
    <property type="evidence" value="ECO:0007669"/>
    <property type="project" value="UniProtKB-UniRule"/>
</dbReference>
<dbReference type="Gene3D" id="2.60.120.10">
    <property type="entry name" value="Jelly Rolls"/>
    <property type="match status" value="1"/>
</dbReference>
<dbReference type="EC" id="1.13.11.53" evidence="9"/>
<comment type="function">
    <text evidence="9">Catalyzes 2 different reactions between oxygene and the acireductone 1,2-dihydroxy-3-keto-5-methylthiopentene (DHK-MTPene) depending upon the metal bound in the active site. Fe-containing acireductone dioxygenase (Fe-ARD) produces formate and 2-keto-4-methylthiobutyrate (KMTB), the alpha-ketoacid precursor of methionine in the methionine recycle pathway. Ni-containing acireductone dioxygenase (Ni-ARD) produces methylthiopropionate, carbon monoxide and formate, and does not lie on the methionine recycle pathway.</text>
</comment>
<evidence type="ECO:0000256" key="8">
    <source>
        <dbReference type="ARBA" id="ARBA00023167"/>
    </source>
</evidence>
<evidence type="ECO:0000256" key="9">
    <source>
        <dbReference type="HAMAP-Rule" id="MF_01682"/>
    </source>
</evidence>
<dbReference type="PANTHER" id="PTHR23418:SF0">
    <property type="entry name" value="ACIREDUCTONE DIOXYGENASE"/>
    <property type="match status" value="1"/>
</dbReference>
<feature type="binding site" evidence="9">
    <location>
        <position position="103"/>
    </location>
    <ligand>
        <name>Ni(2+)</name>
        <dbReference type="ChEBI" id="CHEBI:49786"/>
    </ligand>
</feature>
<name>A0A840VI44_9PROT</name>
<dbReference type="UniPathway" id="UPA00904">
    <property type="reaction ID" value="UER00878"/>
</dbReference>
<dbReference type="RefSeq" id="WP_183264975.1">
    <property type="nucleotide sequence ID" value="NZ_JACHFJ010000001.1"/>
</dbReference>
<dbReference type="GO" id="GO:0019509">
    <property type="term" value="P:L-methionine salvage from methylthioadenosine"/>
    <property type="evidence" value="ECO:0007669"/>
    <property type="project" value="UniProtKB-UniRule"/>
</dbReference>
<feature type="binding site" evidence="9">
    <location>
        <position position="97"/>
    </location>
    <ligand>
        <name>Fe(2+)</name>
        <dbReference type="ChEBI" id="CHEBI:29033"/>
    </ligand>
</feature>
<keyword evidence="8 9" id="KW-0486">Methionine biosynthesis</keyword>
<dbReference type="InterPro" id="IPR023956">
    <property type="entry name" value="ARD_bac"/>
</dbReference>
<accession>A0A840VI44</accession>
<evidence type="ECO:0000256" key="1">
    <source>
        <dbReference type="ARBA" id="ARBA00000428"/>
    </source>
</evidence>
<organism evidence="10 11">
    <name type="scientific">Acidocella aromatica</name>
    <dbReference type="NCBI Taxonomy" id="1303579"/>
    <lineage>
        <taxon>Bacteria</taxon>
        <taxon>Pseudomonadati</taxon>
        <taxon>Pseudomonadota</taxon>
        <taxon>Alphaproteobacteria</taxon>
        <taxon>Acetobacterales</taxon>
        <taxon>Acidocellaceae</taxon>
        <taxon>Acidocella</taxon>
    </lineage>
</organism>
<reference evidence="10 11" key="1">
    <citation type="submission" date="2020-08" db="EMBL/GenBank/DDBJ databases">
        <title>Genomic Encyclopedia of Type Strains, Phase IV (KMG-IV): sequencing the most valuable type-strain genomes for metagenomic binning, comparative biology and taxonomic classification.</title>
        <authorList>
            <person name="Goeker M."/>
        </authorList>
    </citation>
    <scope>NUCLEOTIDE SEQUENCE [LARGE SCALE GENOMIC DNA]</scope>
    <source>
        <strain evidence="10 11">DSM 27026</strain>
    </source>
</reference>